<reference evidence="1" key="1">
    <citation type="submission" date="2023-06" db="EMBL/GenBank/DDBJ databases">
        <title>Identification and characterization of horizontal gene transfer across gut microbiota members of farm animals based on homology search.</title>
        <authorList>
            <person name="Schwarzerova J."/>
            <person name="Nykrynova M."/>
            <person name="Jureckova K."/>
            <person name="Cejkova D."/>
            <person name="Rychlik I."/>
        </authorList>
    </citation>
    <scope>NUCLEOTIDE SEQUENCE</scope>
    <source>
        <strain evidence="1">105_WCHN</strain>
    </source>
</reference>
<dbReference type="Proteomes" id="UP001529423">
    <property type="component" value="Unassembled WGS sequence"/>
</dbReference>
<gene>
    <name evidence="1" type="ORF">QUW46_09300</name>
</gene>
<dbReference type="EMBL" id="JAUDEO010000113">
    <property type="protein sequence ID" value="MDM8334745.1"/>
    <property type="molecule type" value="Genomic_DNA"/>
</dbReference>
<sequence length="127" mass="15183">MKVYMVWDRYTNEYFSVVAGKLRVEQLGAYAYDRKYATYVLSRAKKMYHSFYRSVTSLELKEVPVMHIELTEAMYATVTDRLITSPGLSYFDGIRQLKYEQVRQYNDYVNYDDRTWAHSRRIALTTI</sequence>
<accession>A0ABT7VPS5</accession>
<organism evidence="1 2">
    <name type="scientific">Limosilactobacillus panis</name>
    <dbReference type="NCBI Taxonomy" id="47493"/>
    <lineage>
        <taxon>Bacteria</taxon>
        <taxon>Bacillati</taxon>
        <taxon>Bacillota</taxon>
        <taxon>Bacilli</taxon>
        <taxon>Lactobacillales</taxon>
        <taxon>Lactobacillaceae</taxon>
        <taxon>Limosilactobacillus</taxon>
    </lineage>
</organism>
<evidence type="ECO:0000313" key="2">
    <source>
        <dbReference type="Proteomes" id="UP001529423"/>
    </source>
</evidence>
<name>A0ABT7VPS5_9LACO</name>
<comment type="caution">
    <text evidence="1">The sequence shown here is derived from an EMBL/GenBank/DDBJ whole genome shotgun (WGS) entry which is preliminary data.</text>
</comment>
<evidence type="ECO:0000313" key="1">
    <source>
        <dbReference type="EMBL" id="MDM8334745.1"/>
    </source>
</evidence>
<dbReference type="RefSeq" id="WP_289561479.1">
    <property type="nucleotide sequence ID" value="NZ_JAUDEO010000113.1"/>
</dbReference>
<proteinExistence type="predicted"/>
<reference evidence="1" key="2">
    <citation type="submission" date="2023-06" db="EMBL/GenBank/DDBJ databases">
        <authorList>
            <person name="Zeman M."/>
            <person name="Kubasova T."/>
            <person name="Jahodarova E."/>
            <person name="Nykrynova M."/>
            <person name="Rychlik I."/>
        </authorList>
    </citation>
    <scope>NUCLEOTIDE SEQUENCE</scope>
    <source>
        <strain evidence="1">105_WCHN</strain>
    </source>
</reference>
<keyword evidence="2" id="KW-1185">Reference proteome</keyword>
<protein>
    <submittedName>
        <fullName evidence="1">Uncharacterized protein</fullName>
    </submittedName>
</protein>